<dbReference type="InterPro" id="IPR000515">
    <property type="entry name" value="MetI-like"/>
</dbReference>
<evidence type="ECO:0000256" key="1">
    <source>
        <dbReference type="ARBA" id="ARBA00004651"/>
    </source>
</evidence>
<feature type="transmembrane region" description="Helical" evidence="7">
    <location>
        <begin position="151"/>
        <end position="172"/>
    </location>
</feature>
<dbReference type="GO" id="GO:0055085">
    <property type="term" value="P:transmembrane transport"/>
    <property type="evidence" value="ECO:0007669"/>
    <property type="project" value="InterPro"/>
</dbReference>
<dbReference type="AlphaFoldDB" id="A0A3E3ICI2"/>
<feature type="transmembrane region" description="Helical" evidence="7">
    <location>
        <begin position="88"/>
        <end position="107"/>
    </location>
</feature>
<keyword evidence="3" id="KW-1003">Cell membrane</keyword>
<gene>
    <name evidence="9" type="ORF">DXC51_00020</name>
</gene>
<evidence type="ECO:0000256" key="3">
    <source>
        <dbReference type="ARBA" id="ARBA00022475"/>
    </source>
</evidence>
<dbReference type="PANTHER" id="PTHR43744:SF9">
    <property type="entry name" value="POLYGALACTURONAN_RHAMNOGALACTURONAN TRANSPORT SYSTEM PERMEASE PROTEIN YTCP"/>
    <property type="match status" value="1"/>
</dbReference>
<keyword evidence="6 7" id="KW-0472">Membrane</keyword>
<comment type="subcellular location">
    <subcellularLocation>
        <location evidence="1 7">Cell membrane</location>
        <topology evidence="1 7">Multi-pass membrane protein</topology>
    </subcellularLocation>
</comment>
<feature type="transmembrane region" description="Helical" evidence="7">
    <location>
        <begin position="193"/>
        <end position="218"/>
    </location>
</feature>
<dbReference type="GO" id="GO:0005886">
    <property type="term" value="C:plasma membrane"/>
    <property type="evidence" value="ECO:0007669"/>
    <property type="project" value="UniProtKB-SubCell"/>
</dbReference>
<feature type="domain" description="ABC transmembrane type-1" evidence="8">
    <location>
        <begin position="84"/>
        <end position="271"/>
    </location>
</feature>
<dbReference type="RefSeq" id="WP_117543227.1">
    <property type="nucleotide sequence ID" value="NZ_JBKUNB010000020.1"/>
</dbReference>
<evidence type="ECO:0000256" key="7">
    <source>
        <dbReference type="RuleBase" id="RU363032"/>
    </source>
</evidence>
<feature type="transmembrane region" description="Helical" evidence="7">
    <location>
        <begin position="20"/>
        <end position="41"/>
    </location>
</feature>
<keyword evidence="2 7" id="KW-0813">Transport</keyword>
<evidence type="ECO:0000259" key="8">
    <source>
        <dbReference type="PROSITE" id="PS50928"/>
    </source>
</evidence>
<evidence type="ECO:0000313" key="10">
    <source>
        <dbReference type="Proteomes" id="UP000260812"/>
    </source>
</evidence>
<dbReference type="PROSITE" id="PS50928">
    <property type="entry name" value="ABC_TM1"/>
    <property type="match status" value="1"/>
</dbReference>
<comment type="similarity">
    <text evidence="7">Belongs to the binding-protein-dependent transport system permease family.</text>
</comment>
<keyword evidence="10" id="KW-1185">Reference proteome</keyword>
<accession>A0A3E3ICI2</accession>
<name>A0A3E3ICI2_9FIRM</name>
<evidence type="ECO:0000256" key="2">
    <source>
        <dbReference type="ARBA" id="ARBA00022448"/>
    </source>
</evidence>
<evidence type="ECO:0000256" key="5">
    <source>
        <dbReference type="ARBA" id="ARBA00022989"/>
    </source>
</evidence>
<reference evidence="9" key="1">
    <citation type="submission" date="2018-08" db="EMBL/GenBank/DDBJ databases">
        <title>A genome reference for cultivated species of the human gut microbiota.</title>
        <authorList>
            <person name="Zou Y."/>
            <person name="Xue W."/>
            <person name="Luo G."/>
        </authorList>
    </citation>
    <scope>NUCLEOTIDE SEQUENCE [LARGE SCALE GENOMIC DNA]</scope>
    <source>
        <strain evidence="9">TF05-5AC</strain>
    </source>
</reference>
<evidence type="ECO:0000313" key="9">
    <source>
        <dbReference type="EMBL" id="RGE64769.1"/>
    </source>
</evidence>
<organism evidence="9 10">
    <name type="scientific">Eisenbergiella massiliensis</name>
    <dbReference type="NCBI Taxonomy" id="1720294"/>
    <lineage>
        <taxon>Bacteria</taxon>
        <taxon>Bacillati</taxon>
        <taxon>Bacillota</taxon>
        <taxon>Clostridia</taxon>
        <taxon>Lachnospirales</taxon>
        <taxon>Lachnospiraceae</taxon>
        <taxon>Eisenbergiella</taxon>
    </lineage>
</organism>
<dbReference type="InterPro" id="IPR035906">
    <property type="entry name" value="MetI-like_sf"/>
</dbReference>
<dbReference type="Gene3D" id="1.10.3720.10">
    <property type="entry name" value="MetI-like"/>
    <property type="match status" value="1"/>
</dbReference>
<evidence type="ECO:0000256" key="4">
    <source>
        <dbReference type="ARBA" id="ARBA00022692"/>
    </source>
</evidence>
<protein>
    <submittedName>
        <fullName evidence="9">Carbohydrate ABC transporter permease</fullName>
    </submittedName>
</protein>
<comment type="caution">
    <text evidence="9">The sequence shown here is derived from an EMBL/GenBank/DDBJ whole genome shotgun (WGS) entry which is preliminary data.</text>
</comment>
<dbReference type="CDD" id="cd06261">
    <property type="entry name" value="TM_PBP2"/>
    <property type="match status" value="1"/>
</dbReference>
<sequence>MTKIINVRKKRRKRKLSNVLFDIFLYTFLILVAAVTLVPFLQVLTISMSPQSVVAKSGLHLIPTKFDFSGYEKVFHYPLVWTAYLNTIIRAALGTGLSVLLYIIGAYPLSKKYLPHKKAWTLFVIFTMYFSGGLIPSYLLINNWLHLSNTIFALILPGAMSAYTVIIMRNFFESIPDSLEESAKLDGANDVTILFRIMVPLSKASIATIALWSIVYHWNEWFNCMLYMKDEDKYVLQYVLRKILLDGQTQDINMATNVVVNTETMKMATLVVSILPIIMLYPFLQKYFAKGVMVGSVKG</sequence>
<dbReference type="EMBL" id="QVLV01000001">
    <property type="protein sequence ID" value="RGE64769.1"/>
    <property type="molecule type" value="Genomic_DNA"/>
</dbReference>
<keyword evidence="4 7" id="KW-0812">Transmembrane</keyword>
<dbReference type="PANTHER" id="PTHR43744">
    <property type="entry name" value="ABC TRANSPORTER PERMEASE PROTEIN MG189-RELATED-RELATED"/>
    <property type="match status" value="1"/>
</dbReference>
<dbReference type="Proteomes" id="UP000260812">
    <property type="component" value="Unassembled WGS sequence"/>
</dbReference>
<proteinExistence type="inferred from homology"/>
<dbReference type="Pfam" id="PF00528">
    <property type="entry name" value="BPD_transp_1"/>
    <property type="match status" value="1"/>
</dbReference>
<keyword evidence="5 7" id="KW-1133">Transmembrane helix</keyword>
<feature type="transmembrane region" description="Helical" evidence="7">
    <location>
        <begin position="267"/>
        <end position="284"/>
    </location>
</feature>
<dbReference type="GeneID" id="97985306"/>
<evidence type="ECO:0000256" key="6">
    <source>
        <dbReference type="ARBA" id="ARBA00023136"/>
    </source>
</evidence>
<dbReference type="SUPFAM" id="SSF161098">
    <property type="entry name" value="MetI-like"/>
    <property type="match status" value="1"/>
</dbReference>
<feature type="transmembrane region" description="Helical" evidence="7">
    <location>
        <begin position="119"/>
        <end position="139"/>
    </location>
</feature>